<evidence type="ECO:0000256" key="1">
    <source>
        <dbReference type="SAM" id="MobiDB-lite"/>
    </source>
</evidence>
<evidence type="ECO:0000313" key="3">
    <source>
        <dbReference type="Proteomes" id="UP001415857"/>
    </source>
</evidence>
<name>A0AAP0NBE5_LIQFO</name>
<dbReference type="Proteomes" id="UP001415857">
    <property type="component" value="Unassembled WGS sequence"/>
</dbReference>
<dbReference type="AlphaFoldDB" id="A0AAP0NBE5"/>
<protein>
    <submittedName>
        <fullName evidence="2">Uncharacterized protein</fullName>
    </submittedName>
</protein>
<sequence>MGANLCSFKRLNSEPQRPKAIGSADKDVSAGSSIFEFVKPACLKTEKVAMKKKKRESHPPEKKIVKGKKLTLEEWLVSSPGLKPADCILGGEPNALKNYSKKVYPSSNRDCNSRPRESLERLVQTDEGDEGEEDSEFFSLSTNRNGKVKKRVSFKLPEEADIFIFYSPEETHEE</sequence>
<reference evidence="2 3" key="1">
    <citation type="journal article" date="2024" name="Plant J.">
        <title>Genome sequences and population genomics reveal climatic adaptation and genomic divergence between two closely related sweetgum species.</title>
        <authorList>
            <person name="Xu W.Q."/>
            <person name="Ren C.Q."/>
            <person name="Zhang X.Y."/>
            <person name="Comes H.P."/>
            <person name="Liu X.H."/>
            <person name="Li Y.G."/>
            <person name="Kettle C.J."/>
            <person name="Jalonen R."/>
            <person name="Gaisberger H."/>
            <person name="Ma Y.Z."/>
            <person name="Qiu Y.X."/>
        </authorList>
    </citation>
    <scope>NUCLEOTIDE SEQUENCE [LARGE SCALE GENOMIC DNA]</scope>
    <source>
        <strain evidence="2">Hangzhou</strain>
    </source>
</reference>
<accession>A0AAP0NBE5</accession>
<feature type="compositionally biased region" description="Basic and acidic residues" evidence="1">
    <location>
        <begin position="111"/>
        <end position="124"/>
    </location>
</feature>
<feature type="region of interest" description="Disordered" evidence="1">
    <location>
        <begin position="103"/>
        <end position="141"/>
    </location>
</feature>
<proteinExistence type="predicted"/>
<keyword evidence="3" id="KW-1185">Reference proteome</keyword>
<feature type="compositionally biased region" description="Acidic residues" evidence="1">
    <location>
        <begin position="126"/>
        <end position="136"/>
    </location>
</feature>
<organism evidence="2 3">
    <name type="scientific">Liquidambar formosana</name>
    <name type="common">Formosan gum</name>
    <dbReference type="NCBI Taxonomy" id="63359"/>
    <lineage>
        <taxon>Eukaryota</taxon>
        <taxon>Viridiplantae</taxon>
        <taxon>Streptophyta</taxon>
        <taxon>Embryophyta</taxon>
        <taxon>Tracheophyta</taxon>
        <taxon>Spermatophyta</taxon>
        <taxon>Magnoliopsida</taxon>
        <taxon>eudicotyledons</taxon>
        <taxon>Gunneridae</taxon>
        <taxon>Pentapetalae</taxon>
        <taxon>Saxifragales</taxon>
        <taxon>Altingiaceae</taxon>
        <taxon>Liquidambar</taxon>
    </lineage>
</organism>
<comment type="caution">
    <text evidence="2">The sequence shown here is derived from an EMBL/GenBank/DDBJ whole genome shotgun (WGS) entry which is preliminary data.</text>
</comment>
<evidence type="ECO:0000313" key="2">
    <source>
        <dbReference type="EMBL" id="KAK9268164.1"/>
    </source>
</evidence>
<gene>
    <name evidence="2" type="ORF">L1049_010606</name>
</gene>
<dbReference type="EMBL" id="JBBPBK010000016">
    <property type="protein sequence ID" value="KAK9268164.1"/>
    <property type="molecule type" value="Genomic_DNA"/>
</dbReference>